<dbReference type="InterPro" id="IPR000551">
    <property type="entry name" value="MerR-type_HTH_dom"/>
</dbReference>
<feature type="domain" description="HTH merR-type" evidence="2">
    <location>
        <begin position="1"/>
        <end position="69"/>
    </location>
</feature>
<dbReference type="PROSITE" id="PS50937">
    <property type="entry name" value="HTH_MERR_2"/>
    <property type="match status" value="1"/>
</dbReference>
<dbReference type="InterPro" id="IPR047057">
    <property type="entry name" value="MerR_fam"/>
</dbReference>
<keyword evidence="1" id="KW-0238">DNA-binding</keyword>
<dbReference type="InterPro" id="IPR009061">
    <property type="entry name" value="DNA-bd_dom_put_sf"/>
</dbReference>
<dbReference type="CDD" id="cd00592">
    <property type="entry name" value="HTH_MerR-like"/>
    <property type="match status" value="1"/>
</dbReference>
<protein>
    <submittedName>
        <fullName evidence="3">MerR family transcriptional regulator</fullName>
    </submittedName>
</protein>
<gene>
    <name evidence="3" type="ORF">P3G67_11050</name>
</gene>
<dbReference type="Gene3D" id="1.10.1660.10">
    <property type="match status" value="1"/>
</dbReference>
<evidence type="ECO:0000313" key="3">
    <source>
        <dbReference type="EMBL" id="MDF3289764.1"/>
    </source>
</evidence>
<name>A0ABT5ZJL4_9ACTN</name>
<evidence type="ECO:0000313" key="4">
    <source>
        <dbReference type="Proteomes" id="UP001216579"/>
    </source>
</evidence>
<dbReference type="RefSeq" id="WP_276093277.1">
    <property type="nucleotide sequence ID" value="NZ_JARJBC010000005.1"/>
</dbReference>
<reference evidence="3 4" key="1">
    <citation type="submission" date="2023-03" db="EMBL/GenBank/DDBJ databases">
        <title>Draft genome sequence of Streptomyces sp. RB6PN23 isolated from peat swamp forest in Thailand.</title>
        <authorList>
            <person name="Klaysubun C."/>
            <person name="Duangmal K."/>
        </authorList>
    </citation>
    <scope>NUCLEOTIDE SEQUENCE [LARGE SCALE GENOMIC DNA]</scope>
    <source>
        <strain evidence="3 4">RB6PN23</strain>
    </source>
</reference>
<evidence type="ECO:0000256" key="1">
    <source>
        <dbReference type="ARBA" id="ARBA00023125"/>
    </source>
</evidence>
<dbReference type="Pfam" id="PF13411">
    <property type="entry name" value="MerR_1"/>
    <property type="match status" value="1"/>
</dbReference>
<accession>A0ABT5ZJL4</accession>
<dbReference type="Proteomes" id="UP001216579">
    <property type="component" value="Unassembled WGS sequence"/>
</dbReference>
<organism evidence="3 4">
    <name type="scientific">Streptomyces silvisoli</name>
    <dbReference type="NCBI Taxonomy" id="3034235"/>
    <lineage>
        <taxon>Bacteria</taxon>
        <taxon>Bacillati</taxon>
        <taxon>Actinomycetota</taxon>
        <taxon>Actinomycetes</taxon>
        <taxon>Kitasatosporales</taxon>
        <taxon>Streptomycetaceae</taxon>
        <taxon>Streptomyces</taxon>
    </lineage>
</organism>
<sequence length="266" mass="28557">MRIGELAALIGVSTRTVRHYHHQGVLPEPARRPNGYREYGLRDAVRLARVRRLTELGLSLDEVRDVLSDDLGRELGEILAALDADLHRQEEEIRTRRGRLAVLLRQAEQGVLPEEGPLSPELADLFAQIGRAASALPAPEPAMAAKDREVLALIETVAPAEAREGVLGMVRAAAGEPEAVRQAYAVYALLEALVDAPLDDPRIARAAQAVAECVPDEVVAALSLPSATDTHGSAVTEMLFADLAPAQSAAIQQAMTLLAERAEGLR</sequence>
<comment type="caution">
    <text evidence="3">The sequence shown here is derived from an EMBL/GenBank/DDBJ whole genome shotgun (WGS) entry which is preliminary data.</text>
</comment>
<dbReference type="SMART" id="SM00422">
    <property type="entry name" value="HTH_MERR"/>
    <property type="match status" value="1"/>
</dbReference>
<proteinExistence type="predicted"/>
<dbReference type="PANTHER" id="PTHR30204:SF93">
    <property type="entry name" value="HTH MERR-TYPE DOMAIN-CONTAINING PROTEIN"/>
    <property type="match status" value="1"/>
</dbReference>
<keyword evidence="4" id="KW-1185">Reference proteome</keyword>
<dbReference type="EMBL" id="JARJBC010000005">
    <property type="protein sequence ID" value="MDF3289764.1"/>
    <property type="molecule type" value="Genomic_DNA"/>
</dbReference>
<dbReference type="SUPFAM" id="SSF46955">
    <property type="entry name" value="Putative DNA-binding domain"/>
    <property type="match status" value="1"/>
</dbReference>
<dbReference type="PANTHER" id="PTHR30204">
    <property type="entry name" value="REDOX-CYCLING DRUG-SENSING TRANSCRIPTIONAL ACTIVATOR SOXR"/>
    <property type="match status" value="1"/>
</dbReference>
<dbReference type="PRINTS" id="PR00040">
    <property type="entry name" value="HTHMERR"/>
</dbReference>
<evidence type="ECO:0000259" key="2">
    <source>
        <dbReference type="PROSITE" id="PS50937"/>
    </source>
</evidence>